<feature type="transmembrane region" description="Helical" evidence="7">
    <location>
        <begin position="143"/>
        <end position="166"/>
    </location>
</feature>
<dbReference type="PANTHER" id="PTHR43744">
    <property type="entry name" value="ABC TRANSPORTER PERMEASE PROTEIN MG189-RELATED-RELATED"/>
    <property type="match status" value="1"/>
</dbReference>
<protein>
    <submittedName>
        <fullName evidence="9">Carbohydrate ABC transporter permease</fullName>
    </submittedName>
</protein>
<dbReference type="RefSeq" id="WP_190913760.1">
    <property type="nucleotide sequence ID" value="NZ_JACXIZ010000003.1"/>
</dbReference>
<accession>A0A927GQB3</accession>
<name>A0A927GQB3_9BACL</name>
<keyword evidence="2 7" id="KW-0813">Transport</keyword>
<evidence type="ECO:0000256" key="4">
    <source>
        <dbReference type="ARBA" id="ARBA00022692"/>
    </source>
</evidence>
<evidence type="ECO:0000256" key="6">
    <source>
        <dbReference type="ARBA" id="ARBA00023136"/>
    </source>
</evidence>
<dbReference type="CDD" id="cd06261">
    <property type="entry name" value="TM_PBP2"/>
    <property type="match status" value="1"/>
</dbReference>
<evidence type="ECO:0000313" key="10">
    <source>
        <dbReference type="Proteomes" id="UP000621560"/>
    </source>
</evidence>
<keyword evidence="3" id="KW-1003">Cell membrane</keyword>
<gene>
    <name evidence="9" type="ORF">IDH44_00760</name>
</gene>
<keyword evidence="4 7" id="KW-0812">Transmembrane</keyword>
<feature type="transmembrane region" description="Helical" evidence="7">
    <location>
        <begin position="12"/>
        <end position="33"/>
    </location>
</feature>
<proteinExistence type="inferred from homology"/>
<comment type="similarity">
    <text evidence="7">Belongs to the binding-protein-dependent transport system permease family.</text>
</comment>
<dbReference type="InterPro" id="IPR035906">
    <property type="entry name" value="MetI-like_sf"/>
</dbReference>
<evidence type="ECO:0000256" key="2">
    <source>
        <dbReference type="ARBA" id="ARBA00022448"/>
    </source>
</evidence>
<dbReference type="EMBL" id="JACXIZ010000003">
    <property type="protein sequence ID" value="MBD2843705.1"/>
    <property type="molecule type" value="Genomic_DNA"/>
</dbReference>
<dbReference type="Gene3D" id="1.10.3720.10">
    <property type="entry name" value="MetI-like"/>
    <property type="match status" value="1"/>
</dbReference>
<dbReference type="InterPro" id="IPR000515">
    <property type="entry name" value="MetI-like"/>
</dbReference>
<evidence type="ECO:0000256" key="7">
    <source>
        <dbReference type="RuleBase" id="RU363032"/>
    </source>
</evidence>
<sequence>MVRDKTFGSRLTDIIILVLLIGITLSCILPIWYTLAMSLSSNSAAAAGRVWLWPIDINFNSYLQILEDRNFFNSFWISVQRVVLGAGLNFIVVALMAYPLSRTARQFRARSVLMWILVFIMLFNGGLIPLYLTIKELDLLNSIWALVLVGGAQTLVFNIILTVNFFRNLPKELDEAALVDGAGPWFTLFRLYIPLAVPVLATVSLFSIVYHWNEFLYGLIFMTREQYYPLQTYIQQLVVSVDPATMTEDQYRRLSELSNRTLDSAKIFIAMLPVLVVYPFLQRYFIHGITLGSVKE</sequence>
<feature type="domain" description="ABC transmembrane type-1" evidence="8">
    <location>
        <begin position="75"/>
        <end position="281"/>
    </location>
</feature>
<feature type="transmembrane region" description="Helical" evidence="7">
    <location>
        <begin position="112"/>
        <end position="131"/>
    </location>
</feature>
<dbReference type="SUPFAM" id="SSF161098">
    <property type="entry name" value="MetI-like"/>
    <property type="match status" value="1"/>
</dbReference>
<dbReference type="GO" id="GO:0055085">
    <property type="term" value="P:transmembrane transport"/>
    <property type="evidence" value="ECO:0007669"/>
    <property type="project" value="InterPro"/>
</dbReference>
<evidence type="ECO:0000256" key="1">
    <source>
        <dbReference type="ARBA" id="ARBA00004651"/>
    </source>
</evidence>
<dbReference type="GO" id="GO:0005886">
    <property type="term" value="C:plasma membrane"/>
    <property type="evidence" value="ECO:0007669"/>
    <property type="project" value="UniProtKB-SubCell"/>
</dbReference>
<dbReference type="AlphaFoldDB" id="A0A927GQB3"/>
<dbReference type="PANTHER" id="PTHR43744:SF9">
    <property type="entry name" value="POLYGALACTURONAN_RHAMNOGALACTURONAN TRANSPORT SYSTEM PERMEASE PROTEIN YTCP"/>
    <property type="match status" value="1"/>
</dbReference>
<comment type="caution">
    <text evidence="9">The sequence shown here is derived from an EMBL/GenBank/DDBJ whole genome shotgun (WGS) entry which is preliminary data.</text>
</comment>
<evidence type="ECO:0000313" key="9">
    <source>
        <dbReference type="EMBL" id="MBD2843705.1"/>
    </source>
</evidence>
<organism evidence="9 10">
    <name type="scientific">Paenibacillus sabuli</name>
    <dbReference type="NCBI Taxonomy" id="2772509"/>
    <lineage>
        <taxon>Bacteria</taxon>
        <taxon>Bacillati</taxon>
        <taxon>Bacillota</taxon>
        <taxon>Bacilli</taxon>
        <taxon>Bacillales</taxon>
        <taxon>Paenibacillaceae</taxon>
        <taxon>Paenibacillus</taxon>
    </lineage>
</organism>
<feature type="transmembrane region" description="Helical" evidence="7">
    <location>
        <begin position="82"/>
        <end position="100"/>
    </location>
</feature>
<evidence type="ECO:0000256" key="5">
    <source>
        <dbReference type="ARBA" id="ARBA00022989"/>
    </source>
</evidence>
<evidence type="ECO:0000259" key="8">
    <source>
        <dbReference type="PROSITE" id="PS50928"/>
    </source>
</evidence>
<evidence type="ECO:0000256" key="3">
    <source>
        <dbReference type="ARBA" id="ARBA00022475"/>
    </source>
</evidence>
<feature type="transmembrane region" description="Helical" evidence="7">
    <location>
        <begin position="187"/>
        <end position="212"/>
    </location>
</feature>
<keyword evidence="5 7" id="KW-1133">Transmembrane helix</keyword>
<dbReference type="PROSITE" id="PS51257">
    <property type="entry name" value="PROKAR_LIPOPROTEIN"/>
    <property type="match status" value="1"/>
</dbReference>
<keyword evidence="10" id="KW-1185">Reference proteome</keyword>
<dbReference type="Pfam" id="PF00528">
    <property type="entry name" value="BPD_transp_1"/>
    <property type="match status" value="1"/>
</dbReference>
<keyword evidence="6 7" id="KW-0472">Membrane</keyword>
<dbReference type="Proteomes" id="UP000621560">
    <property type="component" value="Unassembled WGS sequence"/>
</dbReference>
<comment type="subcellular location">
    <subcellularLocation>
        <location evidence="1 7">Cell membrane</location>
        <topology evidence="1 7">Multi-pass membrane protein</topology>
    </subcellularLocation>
</comment>
<dbReference type="PROSITE" id="PS50928">
    <property type="entry name" value="ABC_TM1"/>
    <property type="match status" value="1"/>
</dbReference>
<feature type="transmembrane region" description="Helical" evidence="7">
    <location>
        <begin position="267"/>
        <end position="286"/>
    </location>
</feature>
<reference evidence="9" key="1">
    <citation type="submission" date="2020-09" db="EMBL/GenBank/DDBJ databases">
        <title>A novel bacterium of genus Paenibacillus, isolated from South China Sea.</title>
        <authorList>
            <person name="Huang H."/>
            <person name="Mo K."/>
            <person name="Hu Y."/>
        </authorList>
    </citation>
    <scope>NUCLEOTIDE SEQUENCE</scope>
    <source>
        <strain evidence="9">IB182496</strain>
    </source>
</reference>